<comment type="similarity">
    <text evidence="1 3">Belongs to the UreD family.</text>
</comment>
<keyword evidence="3" id="KW-0963">Cytoplasm</keyword>
<dbReference type="RefSeq" id="WP_139082907.1">
    <property type="nucleotide sequence ID" value="NZ_VDFV01000035.1"/>
</dbReference>
<keyword evidence="5" id="KW-1185">Reference proteome</keyword>
<sequence>MSQPPRARGEVVVSAKVAGGVTRLGDLRQQGSLKALFPRGAGPALDVVTLNTAGGLTSGDAMRLTATARAGAQMRLTTQAAERAYRAAGDPPARVESRLVAEDGARIDWLPQETILFDGARLERKLVMDLAPTATALLVEPLLFGRLARGEQVREGRLLDRWEVRRDGRLVFADALRLGGDMAATLDRPGVGGGARAVASVLFAGAAAEAHLDAARALLAGSGGASLIAEGVLFARLMAPDGYALRAALVPLICRLTGAALPKVWTL</sequence>
<dbReference type="AlphaFoldDB" id="A0A5C4N6A0"/>
<evidence type="ECO:0000256" key="2">
    <source>
        <dbReference type="ARBA" id="ARBA00023186"/>
    </source>
</evidence>
<proteinExistence type="inferred from homology"/>
<dbReference type="OrthoDB" id="9798842at2"/>
<dbReference type="Proteomes" id="UP000305709">
    <property type="component" value="Unassembled WGS sequence"/>
</dbReference>
<keyword evidence="3" id="KW-0996">Nickel insertion</keyword>
<gene>
    <name evidence="3" type="primary">ureD</name>
    <name evidence="4" type="ORF">FHG71_17070</name>
</gene>
<comment type="subcellular location">
    <subcellularLocation>
        <location evidence="3">Cytoplasm</location>
    </subcellularLocation>
</comment>
<evidence type="ECO:0000313" key="4">
    <source>
        <dbReference type="EMBL" id="TNC65978.1"/>
    </source>
</evidence>
<organism evidence="4 5">
    <name type="scientific">Rubellimicrobium roseum</name>
    <dbReference type="NCBI Taxonomy" id="687525"/>
    <lineage>
        <taxon>Bacteria</taxon>
        <taxon>Pseudomonadati</taxon>
        <taxon>Pseudomonadota</taxon>
        <taxon>Alphaproteobacteria</taxon>
        <taxon>Rhodobacterales</taxon>
        <taxon>Roseobacteraceae</taxon>
        <taxon>Rubellimicrobium</taxon>
    </lineage>
</organism>
<evidence type="ECO:0000313" key="5">
    <source>
        <dbReference type="Proteomes" id="UP000305709"/>
    </source>
</evidence>
<protein>
    <recommendedName>
        <fullName evidence="3">Urease accessory protein UreD</fullName>
    </recommendedName>
</protein>
<dbReference type="HAMAP" id="MF_01384">
    <property type="entry name" value="UreD"/>
    <property type="match status" value="1"/>
</dbReference>
<dbReference type="Pfam" id="PF01774">
    <property type="entry name" value="UreD"/>
    <property type="match status" value="1"/>
</dbReference>
<dbReference type="GO" id="GO:0005737">
    <property type="term" value="C:cytoplasm"/>
    <property type="evidence" value="ECO:0007669"/>
    <property type="project" value="UniProtKB-SubCell"/>
</dbReference>
<reference evidence="4 5" key="1">
    <citation type="submission" date="2019-06" db="EMBL/GenBank/DDBJ databases">
        <authorList>
            <person name="Jiang L."/>
        </authorList>
    </citation>
    <scope>NUCLEOTIDE SEQUENCE [LARGE SCALE GENOMIC DNA]</scope>
    <source>
        <strain evidence="4 5">YIM 48858</strain>
    </source>
</reference>
<dbReference type="PANTHER" id="PTHR33643">
    <property type="entry name" value="UREASE ACCESSORY PROTEIN D"/>
    <property type="match status" value="1"/>
</dbReference>
<name>A0A5C4N6A0_9RHOB</name>
<dbReference type="GO" id="GO:0016151">
    <property type="term" value="F:nickel cation binding"/>
    <property type="evidence" value="ECO:0007669"/>
    <property type="project" value="UniProtKB-UniRule"/>
</dbReference>
<dbReference type="InterPro" id="IPR002669">
    <property type="entry name" value="UreD"/>
</dbReference>
<comment type="caution">
    <text evidence="4">The sequence shown here is derived from an EMBL/GenBank/DDBJ whole genome shotgun (WGS) entry which is preliminary data.</text>
</comment>
<comment type="subunit">
    <text evidence="3">UreD, UreF and UreG form a complex that acts as a GTP-hydrolysis-dependent molecular chaperone, activating the urease apoprotein by helping to assemble the nickel containing metallocenter of UreC. The UreE protein probably delivers the nickel.</text>
</comment>
<dbReference type="EMBL" id="VDFV01000035">
    <property type="protein sequence ID" value="TNC65978.1"/>
    <property type="molecule type" value="Genomic_DNA"/>
</dbReference>
<comment type="function">
    <text evidence="3">Required for maturation of urease via the functional incorporation of the urease nickel metallocenter.</text>
</comment>
<keyword evidence="2 3" id="KW-0143">Chaperone</keyword>
<accession>A0A5C4N6A0</accession>
<dbReference type="PANTHER" id="PTHR33643:SF1">
    <property type="entry name" value="UREASE ACCESSORY PROTEIN D"/>
    <property type="match status" value="1"/>
</dbReference>
<evidence type="ECO:0000256" key="3">
    <source>
        <dbReference type="HAMAP-Rule" id="MF_01384"/>
    </source>
</evidence>
<evidence type="ECO:0000256" key="1">
    <source>
        <dbReference type="ARBA" id="ARBA00007177"/>
    </source>
</evidence>